<name>A0A4R5KCN7_9MICC</name>
<dbReference type="Proteomes" id="UP000295511">
    <property type="component" value="Unassembled WGS sequence"/>
</dbReference>
<evidence type="ECO:0000313" key="1">
    <source>
        <dbReference type="EMBL" id="TDF92395.1"/>
    </source>
</evidence>
<dbReference type="RefSeq" id="WP_133205581.1">
    <property type="nucleotide sequence ID" value="NZ_SMRU01000023.1"/>
</dbReference>
<dbReference type="Pfam" id="PF11455">
    <property type="entry name" value="MazE-like"/>
    <property type="match status" value="1"/>
</dbReference>
<keyword evidence="2" id="KW-1185">Reference proteome</keyword>
<dbReference type="OrthoDB" id="3734119at2"/>
<dbReference type="InterPro" id="IPR021558">
    <property type="entry name" value="MazE-like"/>
</dbReference>
<dbReference type="AlphaFoldDB" id="A0A4R5KCN7"/>
<gene>
    <name evidence="1" type="ORF">E1809_17790</name>
</gene>
<evidence type="ECO:0000313" key="2">
    <source>
        <dbReference type="Proteomes" id="UP000295511"/>
    </source>
</evidence>
<sequence>MSVKDRVSEHRRRMREAGFRPIQVWVPDTRSKSFAEEAKRQSAIVAESDRHEDIHEWINAVSVSWDEE</sequence>
<proteinExistence type="predicted"/>
<accession>A0A4R5KCN7</accession>
<reference evidence="1 2" key="1">
    <citation type="submission" date="2019-03" db="EMBL/GenBank/DDBJ databases">
        <title>Whole genome sequence of Arthrobacter sp JH1-1.</title>
        <authorList>
            <person name="Trinh H.N."/>
        </authorList>
    </citation>
    <scope>NUCLEOTIDE SEQUENCE [LARGE SCALE GENOMIC DNA]</scope>
    <source>
        <strain evidence="1 2">JH1-1</strain>
    </source>
</reference>
<protein>
    <submittedName>
        <fullName evidence="1">DUF3018 family protein</fullName>
    </submittedName>
</protein>
<comment type="caution">
    <text evidence="1">The sequence shown here is derived from an EMBL/GenBank/DDBJ whole genome shotgun (WGS) entry which is preliminary data.</text>
</comment>
<dbReference type="EMBL" id="SMRU01000023">
    <property type="protein sequence ID" value="TDF92395.1"/>
    <property type="molecule type" value="Genomic_DNA"/>
</dbReference>
<organism evidence="1 2">
    <name type="scientific">Arthrobacter terricola</name>
    <dbReference type="NCBI Taxonomy" id="2547396"/>
    <lineage>
        <taxon>Bacteria</taxon>
        <taxon>Bacillati</taxon>
        <taxon>Actinomycetota</taxon>
        <taxon>Actinomycetes</taxon>
        <taxon>Micrococcales</taxon>
        <taxon>Micrococcaceae</taxon>
        <taxon>Arthrobacter</taxon>
    </lineage>
</organism>